<dbReference type="GO" id="GO:0006465">
    <property type="term" value="P:signal peptide processing"/>
    <property type="evidence" value="ECO:0007669"/>
    <property type="project" value="InterPro"/>
</dbReference>
<comment type="catalytic activity">
    <reaction evidence="1 8">
        <text>Cleavage of hydrophobic, N-terminal signal or leader sequences from secreted and periplasmic proteins.</text>
        <dbReference type="EC" id="3.4.21.89"/>
    </reaction>
</comment>
<keyword evidence="8" id="KW-0472">Membrane</keyword>
<dbReference type="Proteomes" id="UP000199263">
    <property type="component" value="Unassembled WGS sequence"/>
</dbReference>
<comment type="similarity">
    <text evidence="3 8">Belongs to the peptidase S26 family.</text>
</comment>
<dbReference type="PANTHER" id="PTHR43390">
    <property type="entry name" value="SIGNAL PEPTIDASE I"/>
    <property type="match status" value="1"/>
</dbReference>
<keyword evidence="5 8" id="KW-0645">Protease</keyword>
<evidence type="ECO:0000259" key="9">
    <source>
        <dbReference type="Pfam" id="PF10502"/>
    </source>
</evidence>
<accession>A0A1I1PFX1</accession>
<reference evidence="10 11" key="1">
    <citation type="submission" date="2016-10" db="EMBL/GenBank/DDBJ databases">
        <authorList>
            <person name="de Groot N.N."/>
        </authorList>
    </citation>
    <scope>NUCLEOTIDE SEQUENCE [LARGE SCALE GENOMIC DNA]</scope>
    <source>
        <strain evidence="10 11">DSM 12992</strain>
    </source>
</reference>
<dbReference type="PRINTS" id="PR00727">
    <property type="entry name" value="LEADERPTASE"/>
</dbReference>
<dbReference type="NCBIfam" id="TIGR02227">
    <property type="entry name" value="sigpep_I_bact"/>
    <property type="match status" value="1"/>
</dbReference>
<feature type="transmembrane region" description="Helical" evidence="8">
    <location>
        <begin position="12"/>
        <end position="36"/>
    </location>
</feature>
<dbReference type="GO" id="GO:0005886">
    <property type="term" value="C:plasma membrane"/>
    <property type="evidence" value="ECO:0007669"/>
    <property type="project" value="UniProtKB-SubCell"/>
</dbReference>
<dbReference type="InterPro" id="IPR019533">
    <property type="entry name" value="Peptidase_S26"/>
</dbReference>
<evidence type="ECO:0000256" key="2">
    <source>
        <dbReference type="ARBA" id="ARBA00004401"/>
    </source>
</evidence>
<feature type="domain" description="Peptidase S26" evidence="9">
    <location>
        <begin position="11"/>
        <end position="162"/>
    </location>
</feature>
<evidence type="ECO:0000256" key="5">
    <source>
        <dbReference type="ARBA" id="ARBA00022670"/>
    </source>
</evidence>
<proteinExistence type="inferred from homology"/>
<dbReference type="Pfam" id="PF10502">
    <property type="entry name" value="Peptidase_S26"/>
    <property type="match status" value="1"/>
</dbReference>
<keyword evidence="8" id="KW-1133">Transmembrane helix</keyword>
<dbReference type="GO" id="GO:0004252">
    <property type="term" value="F:serine-type endopeptidase activity"/>
    <property type="evidence" value="ECO:0007669"/>
    <property type="project" value="InterPro"/>
</dbReference>
<dbReference type="STRING" id="119641.SAMN05421842_11925"/>
<dbReference type="CDD" id="cd06530">
    <property type="entry name" value="S26_SPase_I"/>
    <property type="match status" value="1"/>
</dbReference>
<dbReference type="Gene3D" id="2.10.109.10">
    <property type="entry name" value="Umud Fragment, subunit A"/>
    <property type="match status" value="1"/>
</dbReference>
<evidence type="ECO:0000256" key="7">
    <source>
        <dbReference type="PIRSR" id="PIRSR600223-1"/>
    </source>
</evidence>
<gene>
    <name evidence="10" type="ORF">SAMN05421842_11925</name>
</gene>
<evidence type="ECO:0000313" key="10">
    <source>
        <dbReference type="EMBL" id="SFD08751.1"/>
    </source>
</evidence>
<evidence type="ECO:0000313" key="11">
    <source>
        <dbReference type="Proteomes" id="UP000199263"/>
    </source>
</evidence>
<evidence type="ECO:0000256" key="6">
    <source>
        <dbReference type="ARBA" id="ARBA00022801"/>
    </source>
</evidence>
<comment type="subcellular location">
    <subcellularLocation>
        <location evidence="2">Cell membrane</location>
        <topology evidence="2">Single-pass type II membrane protein</topology>
    </subcellularLocation>
    <subcellularLocation>
        <location evidence="8">Membrane</location>
        <topology evidence="8">Single-pass type II membrane protein</topology>
    </subcellularLocation>
</comment>
<dbReference type="EC" id="3.4.21.89" evidence="4 8"/>
<feature type="active site" evidence="7">
    <location>
        <position position="41"/>
    </location>
</feature>
<feature type="active site" evidence="7">
    <location>
        <position position="82"/>
    </location>
</feature>
<evidence type="ECO:0000256" key="8">
    <source>
        <dbReference type="RuleBase" id="RU362042"/>
    </source>
</evidence>
<organism evidence="10 11">
    <name type="scientific">Clostridium uliginosum</name>
    <dbReference type="NCBI Taxonomy" id="119641"/>
    <lineage>
        <taxon>Bacteria</taxon>
        <taxon>Bacillati</taxon>
        <taxon>Bacillota</taxon>
        <taxon>Clostridia</taxon>
        <taxon>Eubacteriales</taxon>
        <taxon>Clostridiaceae</taxon>
        <taxon>Clostridium</taxon>
    </lineage>
</organism>
<dbReference type="GO" id="GO:0009003">
    <property type="term" value="F:signal peptidase activity"/>
    <property type="evidence" value="ECO:0007669"/>
    <property type="project" value="UniProtKB-EC"/>
</dbReference>
<evidence type="ECO:0000256" key="1">
    <source>
        <dbReference type="ARBA" id="ARBA00000677"/>
    </source>
</evidence>
<dbReference type="PROSITE" id="PS00761">
    <property type="entry name" value="SPASE_I_3"/>
    <property type="match status" value="1"/>
</dbReference>
<dbReference type="InterPro" id="IPR019756">
    <property type="entry name" value="Pept_S26A_signal_pept_1_Ser-AS"/>
</dbReference>
<keyword evidence="8" id="KW-0812">Transmembrane</keyword>
<evidence type="ECO:0000256" key="3">
    <source>
        <dbReference type="ARBA" id="ARBA00009370"/>
    </source>
</evidence>
<dbReference type="AlphaFoldDB" id="A0A1I1PFX1"/>
<protein>
    <recommendedName>
        <fullName evidence="4 8">Signal peptidase I</fullName>
        <ecNumber evidence="4 8">3.4.21.89</ecNumber>
    </recommendedName>
</protein>
<keyword evidence="6 8" id="KW-0378">Hydrolase</keyword>
<dbReference type="EMBL" id="FOMG01000019">
    <property type="protein sequence ID" value="SFD08751.1"/>
    <property type="molecule type" value="Genomic_DNA"/>
</dbReference>
<sequence>MEDSSKKGFVKEWAPTIIAAVVIGLLLWKFLIYSVWITSGSMIPTLGVKDRLIATRVHNPENLQRGDIVIFQSDELKATLIKRLIGISGDHIEIKNGVVWRNGEMLEEPYVKNNDHYSGTFDVPEGEYFFLGDNRDRSDDSRCWKDPYIEGDKIEGKAKIKIYPLNDFQMYK</sequence>
<dbReference type="InterPro" id="IPR000223">
    <property type="entry name" value="Pept_S26A_signal_pept_1"/>
</dbReference>
<dbReference type="OrthoDB" id="9802919at2"/>
<dbReference type="PROSITE" id="PS00501">
    <property type="entry name" value="SPASE_I_1"/>
    <property type="match status" value="1"/>
</dbReference>
<dbReference type="RefSeq" id="WP_090092207.1">
    <property type="nucleotide sequence ID" value="NZ_FOMG01000019.1"/>
</dbReference>
<evidence type="ECO:0000256" key="4">
    <source>
        <dbReference type="ARBA" id="ARBA00013208"/>
    </source>
</evidence>
<dbReference type="InterPro" id="IPR019758">
    <property type="entry name" value="Pept_S26A_signal_pept_1_CS"/>
</dbReference>
<keyword evidence="11" id="KW-1185">Reference proteome</keyword>
<name>A0A1I1PFX1_9CLOT</name>
<dbReference type="SUPFAM" id="SSF51306">
    <property type="entry name" value="LexA/Signal peptidase"/>
    <property type="match status" value="1"/>
</dbReference>
<dbReference type="InterPro" id="IPR036286">
    <property type="entry name" value="LexA/Signal_pep-like_sf"/>
</dbReference>
<dbReference type="PANTHER" id="PTHR43390:SF1">
    <property type="entry name" value="CHLOROPLAST PROCESSING PEPTIDASE"/>
    <property type="match status" value="1"/>
</dbReference>